<reference evidence="9" key="2">
    <citation type="submission" date="2025-09" db="UniProtKB">
        <authorList>
            <consortium name="Ensembl"/>
        </authorList>
    </citation>
    <scope>IDENTIFICATION</scope>
</reference>
<comment type="catalytic activity">
    <reaction evidence="7">
        <text>hydrogencarbonate + H(+) = CO2 + H2O</text>
        <dbReference type="Rhea" id="RHEA:10748"/>
        <dbReference type="ChEBI" id="CHEBI:15377"/>
        <dbReference type="ChEBI" id="CHEBI:15378"/>
        <dbReference type="ChEBI" id="CHEBI:16526"/>
        <dbReference type="ChEBI" id="CHEBI:17544"/>
        <dbReference type="EC" id="4.2.1.1"/>
    </reaction>
</comment>
<evidence type="ECO:0000256" key="5">
    <source>
        <dbReference type="ARBA" id="ARBA00023180"/>
    </source>
</evidence>
<reference evidence="9" key="1">
    <citation type="submission" date="2025-08" db="UniProtKB">
        <authorList>
            <consortium name="Ensembl"/>
        </authorList>
    </citation>
    <scope>IDENTIFICATION</scope>
</reference>
<dbReference type="InterPro" id="IPR018338">
    <property type="entry name" value="Carbonic_anhydrase_a-class_CS"/>
</dbReference>
<dbReference type="PROSITE" id="PS00162">
    <property type="entry name" value="ALPHA_CA_1"/>
    <property type="match status" value="1"/>
</dbReference>
<dbReference type="Pfam" id="PF00194">
    <property type="entry name" value="Carb_anhydrase"/>
    <property type="match status" value="1"/>
</dbReference>
<dbReference type="InterPro" id="IPR036398">
    <property type="entry name" value="CA_dom_sf"/>
</dbReference>
<evidence type="ECO:0000256" key="6">
    <source>
        <dbReference type="ARBA" id="ARBA00023239"/>
    </source>
</evidence>
<dbReference type="SMART" id="SM01057">
    <property type="entry name" value="Carb_anhydrase"/>
    <property type="match status" value="1"/>
</dbReference>
<evidence type="ECO:0000256" key="4">
    <source>
        <dbReference type="ARBA" id="ARBA00022833"/>
    </source>
</evidence>
<keyword evidence="3 7" id="KW-0479">Metal-binding</keyword>
<dbReference type="Gene3D" id="3.10.200.10">
    <property type="entry name" value="Alpha carbonic anhydrase"/>
    <property type="match status" value="1"/>
</dbReference>
<organism evidence="9 10">
    <name type="scientific">Neolamprologus brichardi</name>
    <name type="common">Fairy cichlid</name>
    <name type="synonym">Lamprologus brichardi</name>
    <dbReference type="NCBI Taxonomy" id="32507"/>
    <lineage>
        <taxon>Eukaryota</taxon>
        <taxon>Metazoa</taxon>
        <taxon>Chordata</taxon>
        <taxon>Craniata</taxon>
        <taxon>Vertebrata</taxon>
        <taxon>Euteleostomi</taxon>
        <taxon>Actinopterygii</taxon>
        <taxon>Neopterygii</taxon>
        <taxon>Teleostei</taxon>
        <taxon>Neoteleostei</taxon>
        <taxon>Acanthomorphata</taxon>
        <taxon>Ovalentaria</taxon>
        <taxon>Cichlomorphae</taxon>
        <taxon>Cichliformes</taxon>
        <taxon>Cichlidae</taxon>
        <taxon>African cichlids</taxon>
        <taxon>Pseudocrenilabrinae</taxon>
        <taxon>Lamprologini</taxon>
        <taxon>Neolamprologus</taxon>
    </lineage>
</organism>
<accession>A0A3Q4M7D6</accession>
<dbReference type="InterPro" id="IPR001148">
    <property type="entry name" value="CA_dom"/>
</dbReference>
<evidence type="ECO:0000256" key="7">
    <source>
        <dbReference type="RuleBase" id="RU367011"/>
    </source>
</evidence>
<comment type="similarity">
    <text evidence="1 7">Belongs to the alpha-carbonic anhydrase family.</text>
</comment>
<dbReference type="PROSITE" id="PS51144">
    <property type="entry name" value="ALPHA_CA_2"/>
    <property type="match status" value="1"/>
</dbReference>
<proteinExistence type="inferred from homology"/>
<dbReference type="PANTHER" id="PTHR18952:SF202">
    <property type="entry name" value="CARBONIC ANHYDRASE"/>
    <property type="match status" value="1"/>
</dbReference>
<dbReference type="SUPFAM" id="SSF51069">
    <property type="entry name" value="Carbonic anhydrase"/>
    <property type="match status" value="1"/>
</dbReference>
<dbReference type="PANTHER" id="PTHR18952">
    <property type="entry name" value="CARBONIC ANHYDRASE"/>
    <property type="match status" value="1"/>
</dbReference>
<keyword evidence="4 7" id="KW-0862">Zinc</keyword>
<name>A0A3Q4M7D6_NEOBR</name>
<dbReference type="GO" id="GO:0008270">
    <property type="term" value="F:zinc ion binding"/>
    <property type="evidence" value="ECO:0007669"/>
    <property type="project" value="UniProtKB-UniRule"/>
</dbReference>
<dbReference type="InterPro" id="IPR023561">
    <property type="entry name" value="Carbonic_anhydrase_a-class"/>
</dbReference>
<evidence type="ECO:0000256" key="2">
    <source>
        <dbReference type="ARBA" id="ARBA00012925"/>
    </source>
</evidence>
<dbReference type="GeneTree" id="ENSGT00940000155690"/>
<comment type="cofactor">
    <cofactor evidence="7">
        <name>Zn(2+)</name>
        <dbReference type="ChEBI" id="CHEBI:29105"/>
    </cofactor>
</comment>
<dbReference type="Proteomes" id="UP000261580">
    <property type="component" value="Unassembled WGS sequence"/>
</dbReference>
<evidence type="ECO:0000313" key="10">
    <source>
        <dbReference type="Proteomes" id="UP000261580"/>
    </source>
</evidence>
<sequence length="290" mass="32326">VYTAGYICVSCFTFSPANWCYQNQNAYPNHWATQFPKCGGLRQSPINIVTSKVHIDIALSPFNFIGHTDTINMTVENKGHSAHFALPPSVRFIGGALPGHYRAAQFHLHWGGNGRPGSEHTIDGERFPMEMHIVHIKEPYSSLAEAEHDTAGIALLAFLFEVIHCDVFTFLIKCSTTVIPNFRLGDIIPAAKDLQGYYRYVGSMTTPGCEQAVAWTVFHRKLAISSRQLDAIVKQCRFWTGQPMTDIFRPTQPLDGRIVYSSKSGTAQTTATHFWCLFLSFVTVTLGLAH</sequence>
<evidence type="ECO:0000256" key="3">
    <source>
        <dbReference type="ARBA" id="ARBA00022723"/>
    </source>
</evidence>
<evidence type="ECO:0000259" key="8">
    <source>
        <dbReference type="PROSITE" id="PS51144"/>
    </source>
</evidence>
<evidence type="ECO:0000256" key="1">
    <source>
        <dbReference type="ARBA" id="ARBA00010718"/>
    </source>
</evidence>
<protein>
    <recommendedName>
        <fullName evidence="2 7">Carbonic anhydrase</fullName>
        <ecNumber evidence="2 7">4.2.1.1</ecNumber>
    </recommendedName>
</protein>
<keyword evidence="10" id="KW-1185">Reference proteome</keyword>
<evidence type="ECO:0000313" key="9">
    <source>
        <dbReference type="Ensembl" id="ENSNBRP00000003754.1"/>
    </source>
</evidence>
<dbReference type="EC" id="4.2.1.1" evidence="2 7"/>
<dbReference type="Ensembl" id="ENSNBRT00000003881.1">
    <property type="protein sequence ID" value="ENSNBRP00000003754.1"/>
    <property type="gene ID" value="ENSNBRG00000002978.1"/>
</dbReference>
<comment type="function">
    <text evidence="7">Reversible hydration of carbon dioxide.</text>
</comment>
<keyword evidence="6 7" id="KW-0456">Lyase</keyword>
<dbReference type="FunFam" id="3.10.200.10:FF:000003">
    <property type="entry name" value="Carbonic anhydrase 12"/>
    <property type="match status" value="1"/>
</dbReference>
<dbReference type="STRING" id="32507.ENSNBRP00000003754"/>
<dbReference type="GO" id="GO:0004089">
    <property type="term" value="F:carbonate dehydratase activity"/>
    <property type="evidence" value="ECO:0007669"/>
    <property type="project" value="UniProtKB-UniRule"/>
</dbReference>
<feature type="domain" description="Alpha-carbonic anhydrase" evidence="8">
    <location>
        <begin position="17"/>
        <end position="263"/>
    </location>
</feature>
<dbReference type="AlphaFoldDB" id="A0A3Q4M7D6"/>
<dbReference type="GO" id="GO:0005886">
    <property type="term" value="C:plasma membrane"/>
    <property type="evidence" value="ECO:0007669"/>
    <property type="project" value="TreeGrafter"/>
</dbReference>
<keyword evidence="5" id="KW-0325">Glycoprotein</keyword>